<accession>A0ABU6ML10</accession>
<gene>
    <name evidence="2" type="ORF">P4T90_20205</name>
</gene>
<dbReference type="Pfam" id="PF14344">
    <property type="entry name" value="DUF4397"/>
    <property type="match status" value="1"/>
</dbReference>
<evidence type="ECO:0000259" key="1">
    <source>
        <dbReference type="Pfam" id="PF14344"/>
    </source>
</evidence>
<protein>
    <submittedName>
        <fullName evidence="2">DUF4397 domain-containing protein</fullName>
    </submittedName>
</protein>
<sequence>MFPDKLPLDTTAVFNSWSRHYPYISSYEYPYDYLQHAFFVNQMQKERRQSSKQPLFYYVRFFHAASGHENVDIYINGKMIFKAFSFKQLSPYLTFAAGLYRIEIYPAGTQEFPLIIKEIRLQNGAYITVALSGIKEEIQLNSYVDQAQFILPISVIRFLHLSKGSPAIDVNIKGGVTLFNRISYQNASNFLSFVPMTATLELRESNTKRLISAFPNITFKPDQSHTIAWVENDLKML</sequence>
<proteinExistence type="predicted"/>
<dbReference type="EMBL" id="JARMAB010000032">
    <property type="protein sequence ID" value="MED1205377.1"/>
    <property type="molecule type" value="Genomic_DNA"/>
</dbReference>
<reference evidence="2 3" key="1">
    <citation type="submission" date="2023-03" db="EMBL/GenBank/DDBJ databases">
        <title>Bacillus Genome Sequencing.</title>
        <authorList>
            <person name="Dunlap C."/>
        </authorList>
    </citation>
    <scope>NUCLEOTIDE SEQUENCE [LARGE SCALE GENOMIC DNA]</scope>
    <source>
        <strain evidence="2 3">B-23453</strain>
    </source>
</reference>
<keyword evidence="3" id="KW-1185">Reference proteome</keyword>
<comment type="caution">
    <text evidence="2">The sequence shown here is derived from an EMBL/GenBank/DDBJ whole genome shotgun (WGS) entry which is preliminary data.</text>
</comment>
<dbReference type="Proteomes" id="UP001341444">
    <property type="component" value="Unassembled WGS sequence"/>
</dbReference>
<name>A0ABU6ML10_9BACI</name>
<dbReference type="RefSeq" id="WP_066262991.1">
    <property type="nucleotide sequence ID" value="NZ_JARMAB010000032.1"/>
</dbReference>
<evidence type="ECO:0000313" key="3">
    <source>
        <dbReference type="Proteomes" id="UP001341444"/>
    </source>
</evidence>
<dbReference type="InterPro" id="IPR025510">
    <property type="entry name" value="DUF4397"/>
</dbReference>
<feature type="domain" description="DUF4397" evidence="1">
    <location>
        <begin position="58"/>
        <end position="147"/>
    </location>
</feature>
<evidence type="ECO:0000313" key="2">
    <source>
        <dbReference type="EMBL" id="MED1205377.1"/>
    </source>
</evidence>
<organism evidence="2 3">
    <name type="scientific">Heyndrickxia acidicola</name>
    <dbReference type="NCBI Taxonomy" id="209389"/>
    <lineage>
        <taxon>Bacteria</taxon>
        <taxon>Bacillati</taxon>
        <taxon>Bacillota</taxon>
        <taxon>Bacilli</taxon>
        <taxon>Bacillales</taxon>
        <taxon>Bacillaceae</taxon>
        <taxon>Heyndrickxia</taxon>
    </lineage>
</organism>